<dbReference type="PANTHER" id="PTHR47637">
    <property type="entry name" value="CHAPERONE SURA"/>
    <property type="match status" value="1"/>
</dbReference>
<dbReference type="OrthoDB" id="14196at2"/>
<dbReference type="EMBL" id="ARZY01000029">
    <property type="protein sequence ID" value="EWH09109.1"/>
    <property type="molecule type" value="Genomic_DNA"/>
</dbReference>
<comment type="catalytic activity">
    <reaction evidence="7">
        <text>[protein]-peptidylproline (omega=180) = [protein]-peptidylproline (omega=0)</text>
        <dbReference type="Rhea" id="RHEA:16237"/>
        <dbReference type="Rhea" id="RHEA-COMP:10747"/>
        <dbReference type="Rhea" id="RHEA-COMP:10748"/>
        <dbReference type="ChEBI" id="CHEBI:83833"/>
        <dbReference type="ChEBI" id="CHEBI:83834"/>
        <dbReference type="EC" id="5.2.1.8"/>
    </reaction>
</comment>
<dbReference type="PANTHER" id="PTHR47637:SF1">
    <property type="entry name" value="CHAPERONE SURA"/>
    <property type="match status" value="1"/>
</dbReference>
<evidence type="ECO:0000256" key="4">
    <source>
        <dbReference type="ARBA" id="ARBA00023110"/>
    </source>
</evidence>
<feature type="chain" id="PRO_5009024142" description="Chaperone SurA" evidence="7">
    <location>
        <begin position="23"/>
        <end position="429"/>
    </location>
</feature>
<dbReference type="STRING" id="1328313.DS2_14084"/>
<keyword evidence="2 7" id="KW-0677">Repeat</keyword>
<dbReference type="Proteomes" id="UP000019276">
    <property type="component" value="Unassembled WGS sequence"/>
</dbReference>
<dbReference type="eggNOG" id="COG0760">
    <property type="taxonomic scope" value="Bacteria"/>
</dbReference>
<evidence type="ECO:0000256" key="1">
    <source>
        <dbReference type="ARBA" id="ARBA00022729"/>
    </source>
</evidence>
<comment type="subcellular location">
    <subcellularLocation>
        <location evidence="7">Periplasm</location>
    </subcellularLocation>
    <text evidence="7">Is capable of associating with the outer membrane.</text>
</comment>
<dbReference type="SUPFAM" id="SSF54534">
    <property type="entry name" value="FKBP-like"/>
    <property type="match status" value="2"/>
</dbReference>
<dbReference type="InterPro" id="IPR015391">
    <property type="entry name" value="SurA_N"/>
</dbReference>
<dbReference type="GO" id="GO:0030288">
    <property type="term" value="C:outer membrane-bounded periplasmic space"/>
    <property type="evidence" value="ECO:0007669"/>
    <property type="project" value="InterPro"/>
</dbReference>
<dbReference type="GO" id="GO:0003755">
    <property type="term" value="F:peptidyl-prolyl cis-trans isomerase activity"/>
    <property type="evidence" value="ECO:0007669"/>
    <property type="project" value="UniProtKB-UniRule"/>
</dbReference>
<dbReference type="RefSeq" id="WP_081754288.1">
    <property type="nucleotide sequence ID" value="NZ_ARZY01000029.1"/>
</dbReference>
<dbReference type="GO" id="GO:0006457">
    <property type="term" value="P:protein folding"/>
    <property type="evidence" value="ECO:0007669"/>
    <property type="project" value="UniProtKB-UniRule"/>
</dbReference>
<dbReference type="SUPFAM" id="SSF109998">
    <property type="entry name" value="Triger factor/SurA peptide-binding domain-like"/>
    <property type="match status" value="1"/>
</dbReference>
<comment type="function">
    <text evidence="7">Chaperone involved in the correct folding and assembly of outer membrane proteins. Recognizes specific patterns of aromatic residues and the orientation of their side chains, which are found more frequently in integral outer membrane proteins. May act in both early periplasmic and late outer membrane-associated steps of protein maturation.</text>
</comment>
<accession>W7Q8J5</accession>
<feature type="signal peptide" evidence="7">
    <location>
        <begin position="1"/>
        <end position="22"/>
    </location>
</feature>
<dbReference type="PROSITE" id="PS01096">
    <property type="entry name" value="PPIC_PPIASE_1"/>
    <property type="match status" value="1"/>
</dbReference>
<dbReference type="AlphaFoldDB" id="W7Q8J5"/>
<dbReference type="InterPro" id="IPR023034">
    <property type="entry name" value="PPIase_SurA"/>
</dbReference>
<evidence type="ECO:0000256" key="2">
    <source>
        <dbReference type="ARBA" id="ARBA00022737"/>
    </source>
</evidence>
<keyword evidence="4 7" id="KW-0697">Rotamase</keyword>
<dbReference type="InterPro" id="IPR050280">
    <property type="entry name" value="OMP_Chaperone_SurA"/>
</dbReference>
<keyword evidence="10" id="KW-1185">Reference proteome</keyword>
<feature type="domain" description="PpiC" evidence="8">
    <location>
        <begin position="172"/>
        <end position="273"/>
    </location>
</feature>
<proteinExistence type="inferred from homology"/>
<dbReference type="Gene3D" id="3.10.50.40">
    <property type="match status" value="2"/>
</dbReference>
<dbReference type="Pfam" id="PF00639">
    <property type="entry name" value="Rotamase"/>
    <property type="match status" value="2"/>
</dbReference>
<keyword evidence="3 7" id="KW-0574">Periplasm</keyword>
<gene>
    <name evidence="7" type="primary">surA</name>
    <name evidence="9" type="ORF">DS2_14084</name>
</gene>
<dbReference type="Pfam" id="PF09312">
    <property type="entry name" value="SurA_N"/>
    <property type="match status" value="1"/>
</dbReference>
<dbReference type="PROSITE" id="PS50198">
    <property type="entry name" value="PPIC_PPIASE_2"/>
    <property type="match status" value="2"/>
</dbReference>
<evidence type="ECO:0000256" key="6">
    <source>
        <dbReference type="ARBA" id="ARBA00023235"/>
    </source>
</evidence>
<name>W7Q8J5_9ALTE</name>
<reference evidence="9 10" key="1">
    <citation type="journal article" date="2014" name="Genome Announc.">
        <title>Draft Genome Sequence of the Agar-Degrading Bacterium Catenovulum sp. Strain DS-2, Isolated from Intestines of Haliotis diversicolor.</title>
        <authorList>
            <person name="Shan D."/>
            <person name="Li X."/>
            <person name="Gu Z."/>
            <person name="Wei G."/>
            <person name="Gao Z."/>
            <person name="Shao Z."/>
        </authorList>
    </citation>
    <scope>NUCLEOTIDE SEQUENCE [LARGE SCALE GENOMIC DNA]</scope>
    <source>
        <strain evidence="9 10">DS-2</strain>
    </source>
</reference>
<comment type="domain">
    <text evidence="7">The PPIase activity resides only in the second parvulin domain. The N-terminal region and the C-terminal tail are necessary and sufficient for the chaperone activity of SurA. The PPIase activity is dispensable for SurA to function as a chaperone. The N-terminal region and the C-terminal tail are also required for porin recognition.</text>
</comment>
<evidence type="ECO:0000256" key="5">
    <source>
        <dbReference type="ARBA" id="ARBA00023186"/>
    </source>
</evidence>
<comment type="caution">
    <text evidence="9">The sequence shown here is derived from an EMBL/GenBank/DDBJ whole genome shotgun (WGS) entry which is preliminary data.</text>
</comment>
<evidence type="ECO:0000313" key="10">
    <source>
        <dbReference type="Proteomes" id="UP000019276"/>
    </source>
</evidence>
<dbReference type="HAMAP" id="MF_01183">
    <property type="entry name" value="Chaperone_SurA"/>
    <property type="match status" value="1"/>
</dbReference>
<dbReference type="InterPro" id="IPR027304">
    <property type="entry name" value="Trigger_fact/SurA_dom_sf"/>
</dbReference>
<evidence type="ECO:0000313" key="9">
    <source>
        <dbReference type="EMBL" id="EWH09109.1"/>
    </source>
</evidence>
<dbReference type="EC" id="5.2.1.8" evidence="7"/>
<dbReference type="Gene3D" id="1.10.4030.10">
    <property type="entry name" value="Porin chaperone SurA, peptide-binding domain"/>
    <property type="match status" value="2"/>
</dbReference>
<sequence precursor="true">MIKTIRAITACMLMLTMANVNAAKLLDKVAVIVNQGVVLENEIQTMMQTLKAQAIQNGQELPSDKALRVQVTEKLILNVLQQQFAERIGLQISDAQVQQTVAGIAQEQGITLEQLRQAIIANGQDYESYLEQVRQELTANEVRRAMVSRRIYVSPQEIDSLVSLLKERGKQNEEYHLGHILVGLPSEPSADDIENAQKRANKVIELVNTGSDFKKVAIGSSSGPKALEGGDLGWMNINEMPSLFAEAVTDQKKGDVIGPIRSGAGFHVLKIFDIQGRQTVEVAEVNARHILIKPTIILSDDKAKNMLNEFVEQVKAGEKDFAELAKEYSEDPGSAAKGGELGWADPNMYVPEFKDTLAELEPGEYSEAFKTAHGWHVVQLLERRTQDATETAYQDHAYRMIFNRKFNEEAEAWLREIRDQAFVEVVGNN</sequence>
<keyword evidence="5 7" id="KW-0143">Chaperone</keyword>
<keyword evidence="1 7" id="KW-0732">Signal</keyword>
<evidence type="ECO:0000256" key="7">
    <source>
        <dbReference type="HAMAP-Rule" id="MF_01183"/>
    </source>
</evidence>
<dbReference type="NCBIfam" id="NF008038">
    <property type="entry name" value="PRK10770.1"/>
    <property type="match status" value="1"/>
</dbReference>
<dbReference type="GO" id="GO:0050821">
    <property type="term" value="P:protein stabilization"/>
    <property type="evidence" value="ECO:0007669"/>
    <property type="project" value="InterPro"/>
</dbReference>
<dbReference type="InterPro" id="IPR046357">
    <property type="entry name" value="PPIase_dom_sf"/>
</dbReference>
<evidence type="ECO:0000259" key="8">
    <source>
        <dbReference type="PROSITE" id="PS50198"/>
    </source>
</evidence>
<feature type="domain" description="PpiC" evidence="8">
    <location>
        <begin position="282"/>
        <end position="382"/>
    </location>
</feature>
<protein>
    <recommendedName>
        <fullName evidence="7">Chaperone SurA</fullName>
    </recommendedName>
    <alternativeName>
        <fullName evidence="7">Peptidyl-prolyl cis-trans isomerase SurA</fullName>
        <shortName evidence="7">PPIase SurA</shortName>
        <ecNumber evidence="7">5.2.1.8</ecNumber>
    </alternativeName>
    <alternativeName>
        <fullName evidence="7">Rotamase SurA</fullName>
    </alternativeName>
</protein>
<dbReference type="GO" id="GO:0051082">
    <property type="term" value="F:unfolded protein binding"/>
    <property type="evidence" value="ECO:0007669"/>
    <property type="project" value="UniProtKB-UniRule"/>
</dbReference>
<dbReference type="InterPro" id="IPR023058">
    <property type="entry name" value="PPIase_PpiC_CS"/>
</dbReference>
<dbReference type="GO" id="GO:0043165">
    <property type="term" value="P:Gram-negative-bacterium-type cell outer membrane assembly"/>
    <property type="evidence" value="ECO:0007669"/>
    <property type="project" value="InterPro"/>
</dbReference>
<dbReference type="InterPro" id="IPR000297">
    <property type="entry name" value="PPIase_PpiC"/>
</dbReference>
<keyword evidence="6 7" id="KW-0413">Isomerase</keyword>
<dbReference type="GO" id="GO:0042277">
    <property type="term" value="F:peptide binding"/>
    <property type="evidence" value="ECO:0007669"/>
    <property type="project" value="InterPro"/>
</dbReference>
<evidence type="ECO:0000256" key="3">
    <source>
        <dbReference type="ARBA" id="ARBA00022764"/>
    </source>
</evidence>
<dbReference type="PATRIC" id="fig|1328313.3.peg.2873"/>
<organism evidence="9 10">
    <name type="scientific">Catenovulum agarivorans DS-2</name>
    <dbReference type="NCBI Taxonomy" id="1328313"/>
    <lineage>
        <taxon>Bacteria</taxon>
        <taxon>Pseudomonadati</taxon>
        <taxon>Pseudomonadota</taxon>
        <taxon>Gammaproteobacteria</taxon>
        <taxon>Alteromonadales</taxon>
        <taxon>Alteromonadaceae</taxon>
        <taxon>Catenovulum</taxon>
    </lineage>
</organism>